<proteinExistence type="predicted"/>
<sequence length="70" mass="7379">MTAIDKWREDSSSPATALRTPFQTPAIDRTPAGSTGHGGDVDGVEANWGWSDIPWTQLGKAARGALDAVL</sequence>
<keyword evidence="3" id="KW-1185">Reference proteome</keyword>
<dbReference type="EMBL" id="JACMSF010000001">
    <property type="protein sequence ID" value="MBC2900330.1"/>
    <property type="molecule type" value="Genomic_DNA"/>
</dbReference>
<dbReference type="AlphaFoldDB" id="A0A7X1IXD5"/>
<gene>
    <name evidence="2" type="ORF">H4N64_01690</name>
</gene>
<reference evidence="2 3" key="1">
    <citation type="submission" date="2020-08" db="EMBL/GenBank/DDBJ databases">
        <title>Streptomyces sp. PSKA01 genome sequencing and assembly.</title>
        <authorList>
            <person name="Mandal S."/>
            <person name="Maiti P.K."/>
            <person name="Das P."/>
        </authorList>
    </citation>
    <scope>NUCLEOTIDE SEQUENCE [LARGE SCALE GENOMIC DNA]</scope>
    <source>
        <strain evidence="2 3">PSKA01</strain>
    </source>
</reference>
<accession>A0A7X1IXD5</accession>
<protein>
    <submittedName>
        <fullName evidence="2">Uncharacterized protein</fullName>
    </submittedName>
</protein>
<dbReference type="RefSeq" id="WP_186280180.1">
    <property type="nucleotide sequence ID" value="NZ_JACMSF010000001.1"/>
</dbReference>
<comment type="caution">
    <text evidence="2">The sequence shown here is derived from an EMBL/GenBank/DDBJ whole genome shotgun (WGS) entry which is preliminary data.</text>
</comment>
<evidence type="ECO:0000313" key="3">
    <source>
        <dbReference type="Proteomes" id="UP000584670"/>
    </source>
</evidence>
<feature type="region of interest" description="Disordered" evidence="1">
    <location>
        <begin position="1"/>
        <end position="45"/>
    </location>
</feature>
<organism evidence="2 3">
    <name type="scientific">Streptomyces cupreus</name>
    <dbReference type="NCBI Taxonomy" id="2759956"/>
    <lineage>
        <taxon>Bacteria</taxon>
        <taxon>Bacillati</taxon>
        <taxon>Actinomycetota</taxon>
        <taxon>Actinomycetes</taxon>
        <taxon>Kitasatosporales</taxon>
        <taxon>Streptomycetaceae</taxon>
        <taxon>Streptomyces</taxon>
    </lineage>
</organism>
<feature type="compositionally biased region" description="Basic and acidic residues" evidence="1">
    <location>
        <begin position="1"/>
        <end position="11"/>
    </location>
</feature>
<evidence type="ECO:0000313" key="2">
    <source>
        <dbReference type="EMBL" id="MBC2900330.1"/>
    </source>
</evidence>
<evidence type="ECO:0000256" key="1">
    <source>
        <dbReference type="SAM" id="MobiDB-lite"/>
    </source>
</evidence>
<name>A0A7X1IXD5_9ACTN</name>
<dbReference type="Proteomes" id="UP000584670">
    <property type="component" value="Unassembled WGS sequence"/>
</dbReference>